<protein>
    <submittedName>
        <fullName evidence="2">Uncharacterized protein</fullName>
    </submittedName>
</protein>
<dbReference type="AlphaFoldDB" id="A0AAV4UHI2"/>
<sequence>MAIPYVLPAYLVILFVSVSALPPWKRGWYPGGGIRRPGYDHDHDYGHGHGYDRHHRPDYHGRPGFQPDKCKYGRPCEDSSQQDYEDYDGQPSNLGCSCFLYVEKTVVFRRENNDQRYSCSGYGLRKCSRYCDELFQSEGLRASSRQDACDVLGREVYTEWYRKNQVCGRNGPQVDIPQSSHLCCRRGRPSLTCSEEGTRSTVFRNYHGIKEAFEEDIPQGASTLAFVFDITGSMYDDLVQVIEGAARI</sequence>
<gene>
    <name evidence="2" type="ORF">CEXT_222331</name>
</gene>
<keyword evidence="1" id="KW-0732">Signal</keyword>
<reference evidence="2 3" key="1">
    <citation type="submission" date="2021-06" db="EMBL/GenBank/DDBJ databases">
        <title>Caerostris extrusa draft genome.</title>
        <authorList>
            <person name="Kono N."/>
            <person name="Arakawa K."/>
        </authorList>
    </citation>
    <scope>NUCLEOTIDE SEQUENCE [LARGE SCALE GENOMIC DNA]</scope>
</reference>
<evidence type="ECO:0000313" key="2">
    <source>
        <dbReference type="EMBL" id="GIY57302.1"/>
    </source>
</evidence>
<proteinExistence type="predicted"/>
<feature type="chain" id="PRO_5043697096" evidence="1">
    <location>
        <begin position="21"/>
        <end position="248"/>
    </location>
</feature>
<evidence type="ECO:0000313" key="3">
    <source>
        <dbReference type="Proteomes" id="UP001054945"/>
    </source>
</evidence>
<dbReference type="EMBL" id="BPLR01012880">
    <property type="protein sequence ID" value="GIY57302.1"/>
    <property type="molecule type" value="Genomic_DNA"/>
</dbReference>
<feature type="signal peptide" evidence="1">
    <location>
        <begin position="1"/>
        <end position="20"/>
    </location>
</feature>
<accession>A0AAV4UHI2</accession>
<name>A0AAV4UHI2_CAEEX</name>
<comment type="caution">
    <text evidence="2">The sequence shown here is derived from an EMBL/GenBank/DDBJ whole genome shotgun (WGS) entry which is preliminary data.</text>
</comment>
<organism evidence="2 3">
    <name type="scientific">Caerostris extrusa</name>
    <name type="common">Bark spider</name>
    <name type="synonym">Caerostris bankana</name>
    <dbReference type="NCBI Taxonomy" id="172846"/>
    <lineage>
        <taxon>Eukaryota</taxon>
        <taxon>Metazoa</taxon>
        <taxon>Ecdysozoa</taxon>
        <taxon>Arthropoda</taxon>
        <taxon>Chelicerata</taxon>
        <taxon>Arachnida</taxon>
        <taxon>Araneae</taxon>
        <taxon>Araneomorphae</taxon>
        <taxon>Entelegynae</taxon>
        <taxon>Araneoidea</taxon>
        <taxon>Araneidae</taxon>
        <taxon>Caerostris</taxon>
    </lineage>
</organism>
<evidence type="ECO:0000256" key="1">
    <source>
        <dbReference type="SAM" id="SignalP"/>
    </source>
</evidence>
<dbReference type="Proteomes" id="UP001054945">
    <property type="component" value="Unassembled WGS sequence"/>
</dbReference>
<keyword evidence="3" id="KW-1185">Reference proteome</keyword>